<evidence type="ECO:0000313" key="6">
    <source>
        <dbReference type="EMBL" id="KIZ01094.1"/>
    </source>
</evidence>
<dbReference type="InterPro" id="IPR039776">
    <property type="entry name" value="Pds5"/>
</dbReference>
<dbReference type="SUPFAM" id="SSF48371">
    <property type="entry name" value="ARM repeat"/>
    <property type="match status" value="1"/>
</dbReference>
<dbReference type="Proteomes" id="UP000054498">
    <property type="component" value="Unassembled WGS sequence"/>
</dbReference>
<dbReference type="GO" id="GO:0007064">
    <property type="term" value="P:mitotic sister chromatid cohesion"/>
    <property type="evidence" value="ECO:0007669"/>
    <property type="project" value="InterPro"/>
</dbReference>
<evidence type="ECO:0000256" key="3">
    <source>
        <dbReference type="ARBA" id="ARBA00022776"/>
    </source>
</evidence>
<gene>
    <name evidence="6" type="ORF">MNEG_6867</name>
</gene>
<dbReference type="EMBL" id="KK101380">
    <property type="protein sequence ID" value="KIZ01094.1"/>
    <property type="molecule type" value="Genomic_DNA"/>
</dbReference>
<name>A0A0D2L160_9CHLO</name>
<keyword evidence="3" id="KW-0498">Mitosis</keyword>
<dbReference type="GO" id="GO:0000785">
    <property type="term" value="C:chromatin"/>
    <property type="evidence" value="ECO:0007669"/>
    <property type="project" value="TreeGrafter"/>
</dbReference>
<keyword evidence="5" id="KW-0131">Cell cycle</keyword>
<dbReference type="InterPro" id="IPR011989">
    <property type="entry name" value="ARM-like"/>
</dbReference>
<evidence type="ECO:0000256" key="2">
    <source>
        <dbReference type="ARBA" id="ARBA00022618"/>
    </source>
</evidence>
<dbReference type="Gene3D" id="1.25.10.10">
    <property type="entry name" value="Leucine-rich Repeat Variant"/>
    <property type="match status" value="1"/>
</dbReference>
<dbReference type="PANTHER" id="PTHR12663">
    <property type="entry name" value="ANDROGEN INDUCED INHIBITOR OF PROLIFERATION AS3 / PDS5-RELATED"/>
    <property type="match status" value="1"/>
</dbReference>
<dbReference type="GO" id="GO:0006281">
    <property type="term" value="P:DNA repair"/>
    <property type="evidence" value="ECO:0007669"/>
    <property type="project" value="TreeGrafter"/>
</dbReference>
<comment type="subcellular location">
    <subcellularLocation>
        <location evidence="1">Nucleus</location>
    </subcellularLocation>
</comment>
<proteinExistence type="predicted"/>
<accession>A0A0D2L160</accession>
<keyword evidence="2" id="KW-0132">Cell division</keyword>
<keyword evidence="4" id="KW-0539">Nucleus</keyword>
<keyword evidence="7" id="KW-1185">Reference proteome</keyword>
<dbReference type="Pfam" id="PF20168">
    <property type="entry name" value="PDS5"/>
    <property type="match status" value="1"/>
</dbReference>
<dbReference type="RefSeq" id="XP_013900113.1">
    <property type="nucleotide sequence ID" value="XM_014044659.1"/>
</dbReference>
<dbReference type="OrthoDB" id="200660at2759"/>
<dbReference type="KEGG" id="mng:MNEG_6867"/>
<dbReference type="GeneID" id="25739743"/>
<sequence>MDPFDFPGDGPAPPEGLVQLCKKISSTKSKDALIKGLKQLVSILESAPQDVEALGRGGDELPRTVASLLHHSDKDVKLYVAVCVVNMLRIWAPDTPFDDEPDNLEAALGVVLWVVNRLQNHAVPTFQLAISVLQVFCETKSYYLLTDSGRGDMELDWFRALLDCVTEANAESLELYVTEILCGMLEDDEMVSEAKVEALLSCLVPPAADESPAAGAVARAVLRRREREVQPTLQRLLTRLLTSPLTASSGLWEQSYAVVAQALLPVVPHLSDELCSTDASKRLEAARLLGRLFGQRGGGAVAEEWGEVLTELLRRFKDEKQQQQQQQEQEQQQE</sequence>
<dbReference type="PANTHER" id="PTHR12663:SF0">
    <property type="entry name" value="PRECOCIOUS DISSOCIATION OF SISTERS 5, ISOFORM A"/>
    <property type="match status" value="1"/>
</dbReference>
<evidence type="ECO:0000256" key="4">
    <source>
        <dbReference type="ARBA" id="ARBA00023242"/>
    </source>
</evidence>
<dbReference type="InterPro" id="IPR016024">
    <property type="entry name" value="ARM-type_fold"/>
</dbReference>
<evidence type="ECO:0000256" key="1">
    <source>
        <dbReference type="ARBA" id="ARBA00004123"/>
    </source>
</evidence>
<evidence type="ECO:0000256" key="5">
    <source>
        <dbReference type="ARBA" id="ARBA00023306"/>
    </source>
</evidence>
<organism evidence="6 7">
    <name type="scientific">Monoraphidium neglectum</name>
    <dbReference type="NCBI Taxonomy" id="145388"/>
    <lineage>
        <taxon>Eukaryota</taxon>
        <taxon>Viridiplantae</taxon>
        <taxon>Chlorophyta</taxon>
        <taxon>core chlorophytes</taxon>
        <taxon>Chlorophyceae</taxon>
        <taxon>CS clade</taxon>
        <taxon>Sphaeropleales</taxon>
        <taxon>Selenastraceae</taxon>
        <taxon>Monoraphidium</taxon>
    </lineage>
</organism>
<dbReference type="AlphaFoldDB" id="A0A0D2L160"/>
<evidence type="ECO:0000313" key="7">
    <source>
        <dbReference type="Proteomes" id="UP000054498"/>
    </source>
</evidence>
<dbReference type="GO" id="GO:0035825">
    <property type="term" value="P:homologous recombination"/>
    <property type="evidence" value="ECO:0007669"/>
    <property type="project" value="UniProtKB-ARBA"/>
</dbReference>
<protein>
    <submittedName>
        <fullName evidence="6">Putative Sister chromatid cohesion like protein PDS5</fullName>
    </submittedName>
</protein>
<dbReference type="GO" id="GO:0051301">
    <property type="term" value="P:cell division"/>
    <property type="evidence" value="ECO:0007669"/>
    <property type="project" value="UniProtKB-KW"/>
</dbReference>
<dbReference type="GO" id="GO:0005634">
    <property type="term" value="C:nucleus"/>
    <property type="evidence" value="ECO:0007669"/>
    <property type="project" value="UniProtKB-SubCell"/>
</dbReference>
<dbReference type="STRING" id="145388.A0A0D2L160"/>
<reference evidence="6 7" key="1">
    <citation type="journal article" date="2013" name="BMC Genomics">
        <title>Reconstruction of the lipid metabolism for the microalga Monoraphidium neglectum from its genome sequence reveals characteristics suitable for biofuel production.</title>
        <authorList>
            <person name="Bogen C."/>
            <person name="Al-Dilaimi A."/>
            <person name="Albersmeier A."/>
            <person name="Wichmann J."/>
            <person name="Grundmann M."/>
            <person name="Rupp O."/>
            <person name="Lauersen K.J."/>
            <person name="Blifernez-Klassen O."/>
            <person name="Kalinowski J."/>
            <person name="Goesmann A."/>
            <person name="Mussgnug J.H."/>
            <person name="Kruse O."/>
        </authorList>
    </citation>
    <scope>NUCLEOTIDE SEQUENCE [LARGE SCALE GENOMIC DNA]</scope>
    <source>
        <strain evidence="6 7">SAG 48.87</strain>
    </source>
</reference>